<name>A0A7T1TCU2_9ACTN</name>
<feature type="domain" description="DUF4190" evidence="3">
    <location>
        <begin position="93"/>
        <end position="168"/>
    </location>
</feature>
<keyword evidence="5" id="KW-1185">Reference proteome</keyword>
<keyword evidence="1" id="KW-0812">Transmembrane</keyword>
<dbReference type="Pfam" id="PF13828">
    <property type="entry name" value="DUF4190"/>
    <property type="match status" value="1"/>
</dbReference>
<evidence type="ECO:0000313" key="4">
    <source>
        <dbReference type="EMBL" id="QPP10635.1"/>
    </source>
</evidence>
<feature type="domain" description="DUF1707" evidence="2">
    <location>
        <begin position="1"/>
        <end position="53"/>
    </location>
</feature>
<protein>
    <submittedName>
        <fullName evidence="4">DUF1707 and DUF4190 domain-containing protein</fullName>
    </submittedName>
</protein>
<proteinExistence type="predicted"/>
<evidence type="ECO:0000256" key="1">
    <source>
        <dbReference type="SAM" id="Phobius"/>
    </source>
</evidence>
<feature type="transmembrane region" description="Helical" evidence="1">
    <location>
        <begin position="121"/>
        <end position="138"/>
    </location>
</feature>
<feature type="transmembrane region" description="Helical" evidence="1">
    <location>
        <begin position="93"/>
        <end position="115"/>
    </location>
</feature>
<feature type="transmembrane region" description="Helical" evidence="1">
    <location>
        <begin position="150"/>
        <end position="173"/>
    </location>
</feature>
<dbReference type="Pfam" id="PF08044">
    <property type="entry name" value="DUF1707"/>
    <property type="match status" value="1"/>
</dbReference>
<dbReference type="PANTHER" id="PTHR40763">
    <property type="entry name" value="MEMBRANE PROTEIN-RELATED"/>
    <property type="match status" value="1"/>
</dbReference>
<dbReference type="InterPro" id="IPR025241">
    <property type="entry name" value="DUF4190"/>
</dbReference>
<organism evidence="4 5">
    <name type="scientific">Streptomyces bathyalis</name>
    <dbReference type="NCBI Taxonomy" id="2710756"/>
    <lineage>
        <taxon>Bacteria</taxon>
        <taxon>Bacillati</taxon>
        <taxon>Actinomycetota</taxon>
        <taxon>Actinomycetes</taxon>
        <taxon>Kitasatosporales</taxon>
        <taxon>Streptomycetaceae</taxon>
        <taxon>Streptomyces</taxon>
    </lineage>
</organism>
<accession>A0A7T1TCU2</accession>
<dbReference type="AlphaFoldDB" id="A0A7T1TCU2"/>
<dbReference type="PANTHER" id="PTHR40763:SF4">
    <property type="entry name" value="DUF1707 DOMAIN-CONTAINING PROTEIN"/>
    <property type="match status" value="1"/>
</dbReference>
<dbReference type="EMBL" id="CP048882">
    <property type="protein sequence ID" value="QPP10635.1"/>
    <property type="molecule type" value="Genomic_DNA"/>
</dbReference>
<dbReference type="KEGG" id="sbat:G4Z16_12175"/>
<evidence type="ECO:0000259" key="3">
    <source>
        <dbReference type="Pfam" id="PF13828"/>
    </source>
</evidence>
<keyword evidence="1" id="KW-1133">Transmembrane helix</keyword>
<sequence>MLAGNADRDRAGDVLKAAYAEGRLTKDEYDYRVGRALAARTVEELQQLTSDVPNGPSAVPPTFQRSFAQGQLVPFQPQHIAPYSVPRRHNGTAAAALVCGIAAPVLSLITAPLLWGLHAPYLFWIGAAPGVILGHKARNEIRRTGERGEGSATAGLILSWIFLVLSGLTALVATASG</sequence>
<dbReference type="InterPro" id="IPR012551">
    <property type="entry name" value="DUF1707_SHOCT-like"/>
</dbReference>
<reference evidence="5" key="1">
    <citation type="submission" date="2020-02" db="EMBL/GenBank/DDBJ databases">
        <title>Streptomyces sp. ASO4wet.</title>
        <authorList>
            <person name="Risdian C."/>
            <person name="Landwehr W."/>
            <person name="Schupp P."/>
            <person name="Wink J."/>
        </authorList>
    </citation>
    <scope>NUCLEOTIDE SEQUENCE [LARGE SCALE GENOMIC DNA]</scope>
    <source>
        <strain evidence="5">ASO4wet</strain>
    </source>
</reference>
<evidence type="ECO:0000259" key="2">
    <source>
        <dbReference type="Pfam" id="PF08044"/>
    </source>
</evidence>
<keyword evidence="1" id="KW-0472">Membrane</keyword>
<gene>
    <name evidence="4" type="ORF">G4Z16_12175</name>
</gene>
<dbReference type="Proteomes" id="UP000595046">
    <property type="component" value="Chromosome"/>
</dbReference>
<evidence type="ECO:0000313" key="5">
    <source>
        <dbReference type="Proteomes" id="UP000595046"/>
    </source>
</evidence>